<name>A0ABR5B9K8_CRYGA</name>
<evidence type="ECO:0000313" key="13">
    <source>
        <dbReference type="EMBL" id="KIR60282.1"/>
    </source>
</evidence>
<keyword evidence="7" id="KW-0449">Lipoprotein</keyword>
<keyword evidence="4 11" id="KW-1133">Transmembrane helix</keyword>
<protein>
    <recommendedName>
        <fullName evidence="11">Palmitoyltransferase</fullName>
        <ecNumber evidence="11">2.3.1.225</ecNumber>
    </recommendedName>
</protein>
<reference evidence="13 14" key="1">
    <citation type="submission" date="2015-01" db="EMBL/GenBank/DDBJ databases">
        <title>The Genome Sequence of Cryptococcus gattii CA1873.</title>
        <authorList>
            <consortium name="The Broad Institute Genomics Platform"/>
            <person name="Cuomo C."/>
            <person name="Litvintseva A."/>
            <person name="Chen Y."/>
            <person name="Heitman J."/>
            <person name="Sun S."/>
            <person name="Springer D."/>
            <person name="Dromer F."/>
            <person name="Young S."/>
            <person name="Zeng Q."/>
            <person name="Gargeya S."/>
            <person name="Abouelleil A."/>
            <person name="Alvarado L."/>
            <person name="Chapman S.B."/>
            <person name="Gainer-Dewar J."/>
            <person name="Goldberg J."/>
            <person name="Griggs A."/>
            <person name="Gujja S."/>
            <person name="Hansen M."/>
            <person name="Howarth C."/>
            <person name="Imamovic A."/>
            <person name="Larimer J."/>
            <person name="Murphy C."/>
            <person name="Naylor J."/>
            <person name="Pearson M."/>
            <person name="Priest M."/>
            <person name="Roberts A."/>
            <person name="Saif S."/>
            <person name="Shea T."/>
            <person name="Sykes S."/>
            <person name="Wortman J."/>
            <person name="Nusbaum C."/>
            <person name="Birren B."/>
        </authorList>
    </citation>
    <scope>NUCLEOTIDE SEQUENCE [LARGE SCALE GENOMIC DNA]</scope>
    <source>
        <strain evidence="13 14">CA1873</strain>
    </source>
</reference>
<evidence type="ECO:0000256" key="1">
    <source>
        <dbReference type="ARBA" id="ARBA00004141"/>
    </source>
</evidence>
<comment type="catalytic activity">
    <reaction evidence="10 11">
        <text>L-cysteinyl-[protein] + hexadecanoyl-CoA = S-hexadecanoyl-L-cysteinyl-[protein] + CoA</text>
        <dbReference type="Rhea" id="RHEA:36683"/>
        <dbReference type="Rhea" id="RHEA-COMP:10131"/>
        <dbReference type="Rhea" id="RHEA-COMP:11032"/>
        <dbReference type="ChEBI" id="CHEBI:29950"/>
        <dbReference type="ChEBI" id="CHEBI:57287"/>
        <dbReference type="ChEBI" id="CHEBI:57379"/>
        <dbReference type="ChEBI" id="CHEBI:74151"/>
        <dbReference type="EC" id="2.3.1.225"/>
    </reaction>
</comment>
<keyword evidence="2 11" id="KW-0808">Transferase</keyword>
<evidence type="ECO:0000256" key="4">
    <source>
        <dbReference type="ARBA" id="ARBA00022989"/>
    </source>
</evidence>
<comment type="domain">
    <text evidence="11">The DHHC domain is required for palmitoyltransferase activity.</text>
</comment>
<evidence type="ECO:0000256" key="8">
    <source>
        <dbReference type="ARBA" id="ARBA00023315"/>
    </source>
</evidence>
<dbReference type="EC" id="2.3.1.225" evidence="11"/>
<sequence>MDHHCPWVGACVGYRNYKPFLLFITYATPLASYTTFETGYEVYLYFVRPLEDLAPASPYQSGLSSNSSLLVPVATSLPLGLAVSMMLLTMGVFVTLSVGGLACFHWWLAFGNMTALESITHSYPASLLPSLPLHPDLPFHSHPPSRQKLKAIIQRTRKQRKE</sequence>
<dbReference type="InterPro" id="IPR039859">
    <property type="entry name" value="PFA4/ZDH16/20/ERF2-like"/>
</dbReference>
<proteinExistence type="inferred from homology"/>
<dbReference type="InterPro" id="IPR001594">
    <property type="entry name" value="Palmitoyltrfase_DHHC"/>
</dbReference>
<evidence type="ECO:0000256" key="6">
    <source>
        <dbReference type="ARBA" id="ARBA00023139"/>
    </source>
</evidence>
<evidence type="ECO:0000256" key="5">
    <source>
        <dbReference type="ARBA" id="ARBA00023136"/>
    </source>
</evidence>
<dbReference type="PANTHER" id="PTHR22883:SF23">
    <property type="entry name" value="PALMITOYLTRANSFERASE ZDHHC6"/>
    <property type="match status" value="1"/>
</dbReference>
<comment type="similarity">
    <text evidence="9">Belongs to the DHHC palmitoyltransferase family. PFA5 subfamily.</text>
</comment>
<evidence type="ECO:0000256" key="2">
    <source>
        <dbReference type="ARBA" id="ARBA00022679"/>
    </source>
</evidence>
<evidence type="ECO:0000256" key="9">
    <source>
        <dbReference type="ARBA" id="ARBA00038298"/>
    </source>
</evidence>
<comment type="subcellular location">
    <subcellularLocation>
        <location evidence="1">Membrane</location>
        <topology evidence="1">Multi-pass membrane protein</topology>
    </subcellularLocation>
</comment>
<feature type="transmembrane region" description="Helical" evidence="11">
    <location>
        <begin position="79"/>
        <end position="108"/>
    </location>
</feature>
<evidence type="ECO:0000256" key="7">
    <source>
        <dbReference type="ARBA" id="ARBA00023288"/>
    </source>
</evidence>
<keyword evidence="8 11" id="KW-0012">Acyltransferase</keyword>
<feature type="domain" description="Palmitoyltransferase DHHC" evidence="12">
    <location>
        <begin position="1"/>
        <end position="120"/>
    </location>
</feature>
<accession>A0ABR5B9K8</accession>
<keyword evidence="3 11" id="KW-0812">Transmembrane</keyword>
<evidence type="ECO:0000259" key="12">
    <source>
        <dbReference type="Pfam" id="PF01529"/>
    </source>
</evidence>
<evidence type="ECO:0000256" key="11">
    <source>
        <dbReference type="RuleBase" id="RU079119"/>
    </source>
</evidence>
<keyword evidence="6" id="KW-0564">Palmitate</keyword>
<evidence type="ECO:0000256" key="3">
    <source>
        <dbReference type="ARBA" id="ARBA00022692"/>
    </source>
</evidence>
<evidence type="ECO:0000313" key="14">
    <source>
        <dbReference type="Proteomes" id="UP000053800"/>
    </source>
</evidence>
<dbReference type="Pfam" id="PF01529">
    <property type="entry name" value="DHHC"/>
    <property type="match status" value="1"/>
</dbReference>
<keyword evidence="5 11" id="KW-0472">Membrane</keyword>
<gene>
    <name evidence="13" type="ORF">I314_03571</name>
</gene>
<dbReference type="PROSITE" id="PS50216">
    <property type="entry name" value="DHHC"/>
    <property type="match status" value="1"/>
</dbReference>
<organism evidence="13 14">
    <name type="scientific">Cryptococcus bacillisporus CA1873</name>
    <dbReference type="NCBI Taxonomy" id="1296111"/>
    <lineage>
        <taxon>Eukaryota</taxon>
        <taxon>Fungi</taxon>
        <taxon>Dikarya</taxon>
        <taxon>Basidiomycota</taxon>
        <taxon>Agaricomycotina</taxon>
        <taxon>Tremellomycetes</taxon>
        <taxon>Tremellales</taxon>
        <taxon>Cryptococcaceae</taxon>
        <taxon>Cryptococcus</taxon>
        <taxon>Cryptococcus gattii species complex</taxon>
    </lineage>
</organism>
<dbReference type="Proteomes" id="UP000053800">
    <property type="component" value="Unassembled WGS sequence"/>
</dbReference>
<evidence type="ECO:0000256" key="10">
    <source>
        <dbReference type="ARBA" id="ARBA00048048"/>
    </source>
</evidence>
<dbReference type="EMBL" id="KN848897">
    <property type="protein sequence ID" value="KIR60282.1"/>
    <property type="molecule type" value="Genomic_DNA"/>
</dbReference>
<comment type="caution">
    <text evidence="11">Lacks conserved residue(s) required for the propagation of feature annotation.</text>
</comment>
<dbReference type="PANTHER" id="PTHR22883">
    <property type="entry name" value="ZINC FINGER DHHC DOMAIN CONTAINING PROTEIN"/>
    <property type="match status" value="1"/>
</dbReference>
<keyword evidence="14" id="KW-1185">Reference proteome</keyword>